<evidence type="ECO:0000256" key="20">
    <source>
        <dbReference type="SAM" id="Phobius"/>
    </source>
</evidence>
<dbReference type="SUPFAM" id="SSF49313">
    <property type="entry name" value="Cadherin-like"/>
    <property type="match status" value="5"/>
</dbReference>
<evidence type="ECO:0000256" key="16">
    <source>
        <dbReference type="ARBA" id="ARBA00069031"/>
    </source>
</evidence>
<keyword evidence="6" id="KW-0479">Metal-binding</keyword>
<keyword evidence="8" id="KW-0677">Repeat</keyword>
<dbReference type="GO" id="GO:0000902">
    <property type="term" value="P:cell morphogenesis"/>
    <property type="evidence" value="ECO:0007669"/>
    <property type="project" value="TreeGrafter"/>
</dbReference>
<evidence type="ECO:0000256" key="15">
    <source>
        <dbReference type="ARBA" id="ARBA00062925"/>
    </source>
</evidence>
<keyword evidence="3" id="KW-1003">Cell membrane</keyword>
<evidence type="ECO:0000256" key="12">
    <source>
        <dbReference type="ARBA" id="ARBA00023136"/>
    </source>
</evidence>
<feature type="domain" description="Cadherin" evidence="22">
    <location>
        <begin position="78"/>
        <end position="161"/>
    </location>
</feature>
<feature type="domain" description="Cadherin" evidence="22">
    <location>
        <begin position="394"/>
        <end position="500"/>
    </location>
</feature>
<dbReference type="InterPro" id="IPR000233">
    <property type="entry name" value="Cadherin_Y-type_LIR"/>
</dbReference>
<dbReference type="CDD" id="cd11304">
    <property type="entry name" value="Cadherin_repeat"/>
    <property type="match status" value="4"/>
</dbReference>
<dbReference type="GO" id="GO:0005912">
    <property type="term" value="C:adherens junction"/>
    <property type="evidence" value="ECO:0007669"/>
    <property type="project" value="TreeGrafter"/>
</dbReference>
<dbReference type="FunFam" id="2.60.40.60:FF:000031">
    <property type="entry name" value="Cadherin 3"/>
    <property type="match status" value="1"/>
</dbReference>
<keyword evidence="4" id="KW-0963">Cytoplasm</keyword>
<dbReference type="PROSITE" id="PS50268">
    <property type="entry name" value="CADHERIN_2"/>
    <property type="match status" value="4"/>
</dbReference>
<evidence type="ECO:0000313" key="24">
    <source>
        <dbReference type="Proteomes" id="UP000694569"/>
    </source>
</evidence>
<dbReference type="Pfam" id="PF00028">
    <property type="entry name" value="Cadherin"/>
    <property type="match status" value="3"/>
</dbReference>
<organism evidence="23 24">
    <name type="scientific">Leptobrachium leishanense</name>
    <name type="common">Leishan spiny toad</name>
    <dbReference type="NCBI Taxonomy" id="445787"/>
    <lineage>
        <taxon>Eukaryota</taxon>
        <taxon>Metazoa</taxon>
        <taxon>Chordata</taxon>
        <taxon>Craniata</taxon>
        <taxon>Vertebrata</taxon>
        <taxon>Euteleostomi</taxon>
        <taxon>Amphibia</taxon>
        <taxon>Batrachia</taxon>
        <taxon>Anura</taxon>
        <taxon>Pelobatoidea</taxon>
        <taxon>Megophryidae</taxon>
        <taxon>Leptobrachium</taxon>
    </lineage>
</organism>
<sequence length="929" mass="102348">MKFLPVLFWLVLMVLDACEGQHGGDVSDTKGVVKQSAIQSDSLRVLKRTKRRWVLTTFVLKENAQPPFPKIAGDLFNDQAVNMSIRYLISGPGVDTLPEIGLFSMDDQTGRVYVHRTIDREKTPLFEICFDAAERATGRIVDRSLIFNIEVEDENDNPPVFRKPVYEIKIKETVNLDNPVIQVIADDKDKEGTLNSVFTYSLLTQIPSLPSVKFSIDPKVGLIRGQGCLNYETASVIKLIVGARDNGNPQLSSTATVILNILDGNNNLPALTTQNFNLTVKEGETSKELLRIKVEDKDLPHTPAWCAKFKIISGNENQNFNLTTDPVTNEGVLDVIKPLDFESTLFKIIKFSVDNEEPVFVCNNSKLRLNASPVLSSGTIYITVTDLNDAPIFNPPSQTIRQKEGLPPGTVLGRVNATDPDRVPNKIRFTIAEDPAGWVTVDEVTGEVKTVQELDRESPEVKDNLYKIVIHAIDDGSPPQTGSSTLNLLLSDINDNKPRLVTPYVERCERLSKQPLSVQAVDKDQDPFSGPFTFELGDTSRAIQEMWQLGRSAGDSVELSMLQNLPRGNYSVPLTIFDRQGSASTQALVVRVCFCPDGVTCEKMQPSSHSMGGGGIGIIIGALLLLLLAVCLLMCFLCSSGKKKRSVFLPNDEGNQTLIKYNEEGGSALSQASPALLFANGNGRGNGNIDFMAKDKDGVGHSGTLQRNQLDPWEQNASGTAPSNIKRQMLPLMQDKDGVGHSGTLQRNQLDPWEQNASGTAPSNIKRQMLPLMQDKDGVGHSGTLQRNQLDPWEQNASGTAPSNIKRQMLPLTQAALNEMLQQNPGIRSQTENSSYTLNSKYMKNGSMRNSGTRAYLDRVGEILNYKLQGFVDESDTAVYQPRTYAYEGELDRVGSMSSFSIPGSENDLTYLDDLGSKFSTLEEICRMK</sequence>
<comment type="function">
    <text evidence="14">Cadherins are calcium-dependent cell adhesion proteins. They preferentially interact with themselves in a homophilic manner in connecting cells; cadherins may thus contribute to the sorting of heterogeneous cell types. Ligand for integrins alpha-E/beta-7, ITGAE:ITGAB7, alpha-4/beta-7, ITGA4:ITGAB7 and alpha-4/beta-1, ITGA4:ITGAB1 through which modulates CD4(+) T cells activation.</text>
</comment>
<comment type="subunit">
    <text evidence="15">Homodimer. Component of a cadherin:catenin adhesion complex composed of at least of CDH26, beta-catenin/CTNNB1, alpha-catenin/CTNNA1 and p120 catenin/CTNND1.</text>
</comment>
<dbReference type="GO" id="GO:0007156">
    <property type="term" value="P:homophilic cell adhesion via plasma membrane adhesion molecules"/>
    <property type="evidence" value="ECO:0007669"/>
    <property type="project" value="InterPro"/>
</dbReference>
<dbReference type="FunFam" id="2.60.40.60:FF:000019">
    <property type="entry name" value="Cadherin 2"/>
    <property type="match status" value="1"/>
</dbReference>
<evidence type="ECO:0000256" key="21">
    <source>
        <dbReference type="SAM" id="SignalP"/>
    </source>
</evidence>
<evidence type="ECO:0000256" key="11">
    <source>
        <dbReference type="ARBA" id="ARBA00022989"/>
    </source>
</evidence>
<dbReference type="InterPro" id="IPR020894">
    <property type="entry name" value="Cadherin_CS"/>
</dbReference>
<keyword evidence="12 20" id="KW-0472">Membrane</keyword>
<dbReference type="Gene3D" id="4.10.900.10">
    <property type="entry name" value="TCF3-CBD (Catenin binding domain)"/>
    <property type="match status" value="1"/>
</dbReference>
<gene>
    <name evidence="23" type="primary">CDH26</name>
</gene>
<feature type="region of interest" description="Disordered" evidence="19">
    <location>
        <begin position="689"/>
        <end position="804"/>
    </location>
</feature>
<feature type="domain" description="Cadherin" evidence="22">
    <location>
        <begin position="162"/>
        <end position="271"/>
    </location>
</feature>
<evidence type="ECO:0000256" key="5">
    <source>
        <dbReference type="ARBA" id="ARBA00022692"/>
    </source>
</evidence>
<evidence type="ECO:0000256" key="14">
    <source>
        <dbReference type="ARBA" id="ARBA00059993"/>
    </source>
</evidence>
<keyword evidence="13" id="KW-0325">Glycoprotein</keyword>
<keyword evidence="11 20" id="KW-1133">Transmembrane helix</keyword>
<evidence type="ECO:0000313" key="23">
    <source>
        <dbReference type="Ensembl" id="ENSLLEP00000029210.1"/>
    </source>
</evidence>
<dbReference type="PRINTS" id="PR00205">
    <property type="entry name" value="CADHERIN"/>
</dbReference>
<dbReference type="GO" id="GO:0044331">
    <property type="term" value="P:cell-cell adhesion mediated by cadherin"/>
    <property type="evidence" value="ECO:0007669"/>
    <property type="project" value="TreeGrafter"/>
</dbReference>
<dbReference type="PANTHER" id="PTHR24027">
    <property type="entry name" value="CADHERIN-23"/>
    <property type="match status" value="1"/>
</dbReference>
<dbReference type="FunFam" id="2.60.40.60:FF:000011">
    <property type="entry name" value="Cadherin 1"/>
    <property type="match status" value="1"/>
</dbReference>
<feature type="chain" id="PRO_5034859633" description="Cadherin-like protein 26" evidence="21">
    <location>
        <begin position="21"/>
        <end position="929"/>
    </location>
</feature>
<dbReference type="InterPro" id="IPR039808">
    <property type="entry name" value="Cadherin"/>
</dbReference>
<feature type="domain" description="Cadherin" evidence="22">
    <location>
        <begin position="272"/>
        <end position="393"/>
    </location>
</feature>
<evidence type="ECO:0000256" key="9">
    <source>
        <dbReference type="ARBA" id="ARBA00022837"/>
    </source>
</evidence>
<dbReference type="GO" id="GO:0007043">
    <property type="term" value="P:cell-cell junction assembly"/>
    <property type="evidence" value="ECO:0007669"/>
    <property type="project" value="TreeGrafter"/>
</dbReference>
<keyword evidence="10 18" id="KW-0130">Cell adhesion</keyword>
<dbReference type="Pfam" id="PF01049">
    <property type="entry name" value="CADH_Y-type_LIR"/>
    <property type="match status" value="1"/>
</dbReference>
<keyword evidence="5 18" id="KW-0812">Transmembrane</keyword>
<evidence type="ECO:0000256" key="8">
    <source>
        <dbReference type="ARBA" id="ARBA00022737"/>
    </source>
</evidence>
<evidence type="ECO:0000256" key="6">
    <source>
        <dbReference type="ARBA" id="ARBA00022723"/>
    </source>
</evidence>
<dbReference type="GO" id="GO:0016477">
    <property type="term" value="P:cell migration"/>
    <property type="evidence" value="ECO:0007669"/>
    <property type="project" value="TreeGrafter"/>
</dbReference>
<feature type="compositionally biased region" description="Polar residues" evidence="19">
    <location>
        <begin position="783"/>
        <end position="804"/>
    </location>
</feature>
<keyword evidence="7 21" id="KW-0732">Signal</keyword>
<evidence type="ECO:0000256" key="1">
    <source>
        <dbReference type="ARBA" id="ARBA00004251"/>
    </source>
</evidence>
<dbReference type="InterPro" id="IPR002126">
    <property type="entry name" value="Cadherin-like_dom"/>
</dbReference>
<feature type="compositionally biased region" description="Polar residues" evidence="19">
    <location>
        <begin position="743"/>
        <end position="766"/>
    </location>
</feature>
<dbReference type="InterPro" id="IPR027397">
    <property type="entry name" value="Catenin-bd_sf"/>
</dbReference>
<dbReference type="FunFam" id="2.60.40.60:FF:000095">
    <property type="entry name" value="Cadherin 13"/>
    <property type="match status" value="1"/>
</dbReference>
<proteinExistence type="predicted"/>
<reference evidence="23" key="1">
    <citation type="submission" date="2025-08" db="UniProtKB">
        <authorList>
            <consortium name="Ensembl"/>
        </authorList>
    </citation>
    <scope>IDENTIFICATION</scope>
</reference>
<dbReference type="Ensembl" id="ENSLLET00000030340.1">
    <property type="protein sequence ID" value="ENSLLEP00000029210.1"/>
    <property type="gene ID" value="ENSLLEG00000018521.1"/>
</dbReference>
<dbReference type="GO" id="GO:0045296">
    <property type="term" value="F:cadherin binding"/>
    <property type="evidence" value="ECO:0007669"/>
    <property type="project" value="TreeGrafter"/>
</dbReference>
<evidence type="ECO:0000256" key="19">
    <source>
        <dbReference type="SAM" id="MobiDB-lite"/>
    </source>
</evidence>
<comment type="subcellular location">
    <subcellularLocation>
        <location evidence="1 18">Cell membrane</location>
        <topology evidence="1 18">Single-pass type I membrane protein</topology>
    </subcellularLocation>
    <subcellularLocation>
        <location evidence="2">Cytoplasm</location>
    </subcellularLocation>
</comment>
<dbReference type="InterPro" id="IPR015919">
    <property type="entry name" value="Cadherin-like_sf"/>
</dbReference>
<dbReference type="AlphaFoldDB" id="A0A8C5PWX4"/>
<dbReference type="GO" id="GO:0016339">
    <property type="term" value="P:calcium-dependent cell-cell adhesion via plasma membrane cell adhesion molecules"/>
    <property type="evidence" value="ECO:0007669"/>
    <property type="project" value="TreeGrafter"/>
</dbReference>
<evidence type="ECO:0000259" key="22">
    <source>
        <dbReference type="PROSITE" id="PS50268"/>
    </source>
</evidence>
<feature type="transmembrane region" description="Helical" evidence="20">
    <location>
        <begin position="611"/>
        <end position="637"/>
    </location>
</feature>
<keyword evidence="24" id="KW-1185">Reference proteome</keyword>
<dbReference type="Gene3D" id="2.60.40.60">
    <property type="entry name" value="Cadherins"/>
    <property type="match status" value="5"/>
</dbReference>
<evidence type="ECO:0000256" key="18">
    <source>
        <dbReference type="RuleBase" id="RU003318"/>
    </source>
</evidence>
<dbReference type="GO" id="GO:0005509">
    <property type="term" value="F:calcium ion binding"/>
    <property type="evidence" value="ECO:0007669"/>
    <property type="project" value="UniProtKB-UniRule"/>
</dbReference>
<dbReference type="PANTHER" id="PTHR24027:SF78">
    <property type="entry name" value="CADHERIN-LIKE PROTEIN 26"/>
    <property type="match status" value="1"/>
</dbReference>
<keyword evidence="9 17" id="KW-0106">Calcium</keyword>
<dbReference type="GO" id="GO:0016342">
    <property type="term" value="C:catenin complex"/>
    <property type="evidence" value="ECO:0007669"/>
    <property type="project" value="TreeGrafter"/>
</dbReference>
<evidence type="ECO:0000256" key="7">
    <source>
        <dbReference type="ARBA" id="ARBA00022729"/>
    </source>
</evidence>
<accession>A0A8C5PWX4</accession>
<dbReference type="GO" id="GO:0034332">
    <property type="term" value="P:adherens junction organization"/>
    <property type="evidence" value="ECO:0007669"/>
    <property type="project" value="TreeGrafter"/>
</dbReference>
<dbReference type="Proteomes" id="UP000694569">
    <property type="component" value="Unplaced"/>
</dbReference>
<feature type="signal peptide" evidence="21">
    <location>
        <begin position="1"/>
        <end position="20"/>
    </location>
</feature>
<evidence type="ECO:0000256" key="17">
    <source>
        <dbReference type="PROSITE-ProRule" id="PRU00043"/>
    </source>
</evidence>
<dbReference type="GO" id="GO:0005737">
    <property type="term" value="C:cytoplasm"/>
    <property type="evidence" value="ECO:0007669"/>
    <property type="project" value="UniProtKB-SubCell"/>
</dbReference>
<evidence type="ECO:0000256" key="2">
    <source>
        <dbReference type="ARBA" id="ARBA00004496"/>
    </source>
</evidence>
<dbReference type="OrthoDB" id="9045962at2759"/>
<dbReference type="FunFam" id="2.60.40.60:FF:000158">
    <property type="entry name" value="Dachsous cadherin-related 1"/>
    <property type="match status" value="1"/>
</dbReference>
<dbReference type="GO" id="GO:0008013">
    <property type="term" value="F:beta-catenin binding"/>
    <property type="evidence" value="ECO:0007669"/>
    <property type="project" value="TreeGrafter"/>
</dbReference>
<evidence type="ECO:0000256" key="10">
    <source>
        <dbReference type="ARBA" id="ARBA00022889"/>
    </source>
</evidence>
<evidence type="ECO:0000256" key="13">
    <source>
        <dbReference type="ARBA" id="ARBA00023180"/>
    </source>
</evidence>
<feature type="compositionally biased region" description="Polar residues" evidence="19">
    <location>
        <begin position="703"/>
        <end position="726"/>
    </location>
</feature>
<protein>
    <recommendedName>
        <fullName evidence="16">Cadherin-like protein 26</fullName>
    </recommendedName>
</protein>
<name>A0A8C5PWX4_9ANUR</name>
<evidence type="ECO:0000256" key="3">
    <source>
        <dbReference type="ARBA" id="ARBA00022475"/>
    </source>
</evidence>
<dbReference type="SMART" id="SM00112">
    <property type="entry name" value="CA"/>
    <property type="match status" value="4"/>
</dbReference>
<dbReference type="PROSITE" id="PS00232">
    <property type="entry name" value="CADHERIN_1"/>
    <property type="match status" value="1"/>
</dbReference>
<evidence type="ECO:0000256" key="4">
    <source>
        <dbReference type="ARBA" id="ARBA00022490"/>
    </source>
</evidence>
<dbReference type="GeneTree" id="ENSGT00940000161589"/>
<reference evidence="23" key="2">
    <citation type="submission" date="2025-09" db="UniProtKB">
        <authorList>
            <consortium name="Ensembl"/>
        </authorList>
    </citation>
    <scope>IDENTIFICATION</scope>
</reference>